<dbReference type="Gene3D" id="2.10.25.10">
    <property type="entry name" value="Laminin"/>
    <property type="match status" value="1"/>
</dbReference>
<keyword evidence="2" id="KW-0768">Sushi</keyword>
<dbReference type="SMART" id="SM00179">
    <property type="entry name" value="EGF_CA"/>
    <property type="match status" value="1"/>
</dbReference>
<evidence type="ECO:0000256" key="2">
    <source>
        <dbReference type="PROSITE-ProRule" id="PRU00302"/>
    </source>
</evidence>
<comment type="caution">
    <text evidence="4">The sequence shown here is derived from an EMBL/GenBank/DDBJ whole genome shotgun (WGS) entry which is preliminary data.</text>
</comment>
<dbReference type="CDD" id="cd00033">
    <property type="entry name" value="CCP"/>
    <property type="match status" value="1"/>
</dbReference>
<protein>
    <recommendedName>
        <fullName evidence="3">Sushi domain-containing protein</fullName>
    </recommendedName>
</protein>
<dbReference type="SUPFAM" id="SSF57535">
    <property type="entry name" value="Complement control module/SCR domain"/>
    <property type="match status" value="1"/>
</dbReference>
<dbReference type="PROSITE" id="PS01187">
    <property type="entry name" value="EGF_CA"/>
    <property type="match status" value="1"/>
</dbReference>
<feature type="domain" description="Sushi" evidence="3">
    <location>
        <begin position="1"/>
        <end position="63"/>
    </location>
</feature>
<organism evidence="4 5">
    <name type="scientific">Porites evermanni</name>
    <dbReference type="NCBI Taxonomy" id="104178"/>
    <lineage>
        <taxon>Eukaryota</taxon>
        <taxon>Metazoa</taxon>
        <taxon>Cnidaria</taxon>
        <taxon>Anthozoa</taxon>
        <taxon>Hexacorallia</taxon>
        <taxon>Scleractinia</taxon>
        <taxon>Fungiina</taxon>
        <taxon>Poritidae</taxon>
        <taxon>Porites</taxon>
    </lineage>
</organism>
<dbReference type="CDD" id="cd00054">
    <property type="entry name" value="EGF_CA"/>
    <property type="match status" value="1"/>
</dbReference>
<gene>
    <name evidence="4" type="ORF">PEVE_00030774</name>
</gene>
<dbReference type="EMBL" id="CALNXI010004378">
    <property type="protein sequence ID" value="CAH3195686.1"/>
    <property type="molecule type" value="Genomic_DNA"/>
</dbReference>
<evidence type="ECO:0000313" key="5">
    <source>
        <dbReference type="Proteomes" id="UP001159427"/>
    </source>
</evidence>
<dbReference type="Proteomes" id="UP001159427">
    <property type="component" value="Unassembled WGS sequence"/>
</dbReference>
<keyword evidence="1" id="KW-1015">Disulfide bond</keyword>
<dbReference type="PROSITE" id="PS50923">
    <property type="entry name" value="SUSHI"/>
    <property type="match status" value="1"/>
</dbReference>
<evidence type="ECO:0000313" key="4">
    <source>
        <dbReference type="EMBL" id="CAH3195686.1"/>
    </source>
</evidence>
<comment type="caution">
    <text evidence="2">Lacks conserved residue(s) required for the propagation of feature annotation.</text>
</comment>
<reference evidence="4 5" key="1">
    <citation type="submission" date="2022-05" db="EMBL/GenBank/DDBJ databases">
        <authorList>
            <consortium name="Genoscope - CEA"/>
            <person name="William W."/>
        </authorList>
    </citation>
    <scope>NUCLEOTIDE SEQUENCE [LARGE SCALE GENOMIC DNA]</scope>
</reference>
<proteinExistence type="predicted"/>
<evidence type="ECO:0000256" key="1">
    <source>
        <dbReference type="ARBA" id="ARBA00023157"/>
    </source>
</evidence>
<dbReference type="InterPro" id="IPR018097">
    <property type="entry name" value="EGF_Ca-bd_CS"/>
</dbReference>
<dbReference type="Gene3D" id="2.10.70.10">
    <property type="entry name" value="Complement Module, domain 1"/>
    <property type="match status" value="1"/>
</dbReference>
<dbReference type="InterPro" id="IPR000436">
    <property type="entry name" value="Sushi_SCR_CCP_dom"/>
</dbReference>
<evidence type="ECO:0000259" key="3">
    <source>
        <dbReference type="PROSITE" id="PS50923"/>
    </source>
</evidence>
<name>A0ABN8SZ30_9CNID</name>
<keyword evidence="5" id="KW-1185">Reference proteome</keyword>
<dbReference type="InterPro" id="IPR001881">
    <property type="entry name" value="EGF-like_Ca-bd_dom"/>
</dbReference>
<feature type="non-terminal residue" evidence="4">
    <location>
        <position position="1"/>
    </location>
</feature>
<dbReference type="Pfam" id="PF00084">
    <property type="entry name" value="Sushi"/>
    <property type="match status" value="1"/>
</dbReference>
<accession>A0ABN8SZ30</accession>
<dbReference type="InterPro" id="IPR035976">
    <property type="entry name" value="Sushi/SCR/CCP_sf"/>
</dbReference>
<dbReference type="Pfam" id="PF14670">
    <property type="entry name" value="FXa_inhibition"/>
    <property type="match status" value="1"/>
</dbReference>
<sequence>RCPALTVSRLVETLPNTCVTSQVDINARCSFSCPQGYQLQGPSYKNCESSGQWTDNRTVSCIEGISVFQLRNLLLIFFFSDINECAVSKGGCSHKCVNTAGGYKCECPDPELNLSSDNKTCYALGVNVQCNSENMTIIIPKSLLLGMIIISLNYNEKLTKL</sequence>
<dbReference type="SUPFAM" id="SSF57196">
    <property type="entry name" value="EGF/Laminin"/>
    <property type="match status" value="1"/>
</dbReference>